<dbReference type="InterPro" id="IPR042186">
    <property type="entry name" value="FimD_plug_dom"/>
</dbReference>
<comment type="similarity">
    <text evidence="2">Belongs to the fimbrial export usher family.</text>
</comment>
<dbReference type="Pfam" id="PF00577">
    <property type="entry name" value="Usher"/>
    <property type="match status" value="1"/>
</dbReference>
<protein>
    <submittedName>
        <fullName evidence="11">Fimbria/pilus outer membrane usher protein</fullName>
    </submittedName>
</protein>
<comment type="subcellular location">
    <subcellularLocation>
        <location evidence="1">Cell outer membrane</location>
        <topology evidence="1">Multi-pass membrane protein</topology>
    </subcellularLocation>
</comment>
<evidence type="ECO:0000256" key="1">
    <source>
        <dbReference type="ARBA" id="ARBA00004571"/>
    </source>
</evidence>
<dbReference type="Gene3D" id="2.60.40.2070">
    <property type="match status" value="1"/>
</dbReference>
<proteinExistence type="inferred from homology"/>
<evidence type="ECO:0000256" key="8">
    <source>
        <dbReference type="ARBA" id="ARBA00023237"/>
    </source>
</evidence>
<evidence type="ECO:0000313" key="11">
    <source>
        <dbReference type="EMBL" id="QLH62463.1"/>
    </source>
</evidence>
<dbReference type="RefSeq" id="WP_040266163.1">
    <property type="nucleotide sequence ID" value="NZ_CP050855.1"/>
</dbReference>
<dbReference type="InterPro" id="IPR000015">
    <property type="entry name" value="Fimb_usher"/>
</dbReference>
<accession>A0A068Z4P0</accession>
<dbReference type="InterPro" id="IPR025949">
    <property type="entry name" value="PapC-like_C"/>
</dbReference>
<dbReference type="Proteomes" id="UP000042738">
    <property type="component" value="Chromosome"/>
</dbReference>
<keyword evidence="8" id="KW-0998">Cell outer membrane</keyword>
<feature type="domain" description="PapC N-terminal" evidence="10">
    <location>
        <begin position="29"/>
        <end position="173"/>
    </location>
</feature>
<reference evidence="11 12" key="1">
    <citation type="journal article" date="2014" name="Genome Announc.">
        <title>Whole-Genome Sequence of Serratia symbiotica Strain CWBI-2.3T, a Free-Living Symbiont of the Black Bean Aphid Aphis fabae.</title>
        <authorList>
            <person name="Foray V."/>
            <person name="Grigorescu A.S."/>
            <person name="Sabri A."/>
            <person name="Haubruge E."/>
            <person name="Lognay G."/>
            <person name="Francis F."/>
            <person name="Fauconnier M.L."/>
            <person name="Hance T."/>
            <person name="Thonart P."/>
        </authorList>
    </citation>
    <scope>NUCLEOTIDE SEQUENCE [LARGE SCALE GENOMIC DNA]</scope>
    <source>
        <strain evidence="11">CWBI-2.3</strain>
    </source>
</reference>
<evidence type="ECO:0000256" key="3">
    <source>
        <dbReference type="ARBA" id="ARBA00022448"/>
    </source>
</evidence>
<evidence type="ECO:0000259" key="9">
    <source>
        <dbReference type="Pfam" id="PF13953"/>
    </source>
</evidence>
<dbReference type="InterPro" id="IPR025885">
    <property type="entry name" value="PapC_N"/>
</dbReference>
<dbReference type="Pfam" id="PF13953">
    <property type="entry name" value="PapC_C"/>
    <property type="match status" value="1"/>
</dbReference>
<keyword evidence="5" id="KW-0812">Transmembrane</keyword>
<evidence type="ECO:0000256" key="2">
    <source>
        <dbReference type="ARBA" id="ARBA00008064"/>
    </source>
</evidence>
<evidence type="ECO:0000256" key="7">
    <source>
        <dbReference type="ARBA" id="ARBA00023136"/>
    </source>
</evidence>
<dbReference type="Gene3D" id="2.60.40.2610">
    <property type="entry name" value="Outer membrane usher protein FimD, plug domain"/>
    <property type="match status" value="1"/>
</dbReference>
<evidence type="ECO:0000256" key="5">
    <source>
        <dbReference type="ARBA" id="ARBA00022692"/>
    </source>
</evidence>
<evidence type="ECO:0000313" key="12">
    <source>
        <dbReference type="Proteomes" id="UP000042738"/>
    </source>
</evidence>
<evidence type="ECO:0000256" key="6">
    <source>
        <dbReference type="ARBA" id="ARBA00022729"/>
    </source>
</evidence>
<dbReference type="STRING" id="138074.SYMBAF_50553"/>
<gene>
    <name evidence="11" type="ORF">SYMBAF_05255</name>
</gene>
<dbReference type="Gene3D" id="3.10.20.410">
    <property type="match status" value="1"/>
</dbReference>
<dbReference type="InterPro" id="IPR037224">
    <property type="entry name" value="PapC_N_sf"/>
</dbReference>
<feature type="domain" description="PapC-like C-terminal" evidence="9">
    <location>
        <begin position="746"/>
        <end position="799"/>
    </location>
</feature>
<dbReference type="GO" id="GO:0009297">
    <property type="term" value="P:pilus assembly"/>
    <property type="evidence" value="ECO:0007669"/>
    <property type="project" value="InterPro"/>
</dbReference>
<keyword evidence="3" id="KW-0813">Transport</keyword>
<sequence length="820" mass="90243">MKYKLKPHWLSVAILFSLLDAGKLAYSVEFNTDVLDAEDKNNIDFSRFSSSNYILPGRYPLTLRLNDRDLSDFTVPFYPREEKKNSSEACLLPELMKQLGLTPTAEKKIRYWHHHDCADLSALQGTEVRGDLASASLQVSIPQAWLEYTDPNWVTPAQWDNGIPGLMLDYSLNSTVSRLQRNDHMHNASVSGTAGANLGAWRMRTDYQGSYVKCTASSRHNLGWNRFYAYRALPQMGATVMLGEIFLASNLFDSWRYTGISLNSDERMLPPSLRGYAAEVSGIARTNAKVTVSQLGKVVYQTTVASGPFRIQSLNSAVNGQLDVKVEEQDGSVQTFQVDNASVPYLTRPGQLRYATALGRPSRYDHHIEGPMFSNGVFSWGGANSWSLYGGTIMAEPYKALAIGIGRNLYRFGAISADVTQSWARLPNAANREGKSWHLSYAKRFDDFNSEVTFAGYRFSEREYMSMGHYLDTRYGGGNSGQDKALYTLTANKGFEDAKISAYLSYSHQTYWDQSDNHRYSLSLSRYFDISRFKNASLSLSATRSEYYGHNDDTLFMSLSVPLSNAMVSYNGQLNDSRYSQTVGFYSQLDNYDSYRLTGGLSEGTHGQLSGYYIHRGDKVDMSVNAAYVQNSYTSAGLSLQGGATVTANGAALHPGGGNGSTRLMVDSDGVAGVPVEGGRIHTNAIGIGVLADMSSYYRTSTRIDVNQLDDDVEASKPVVESSLTEGAIGYRKFGLLKGVKLLVILAMADGTHPPFGASVINRKGHELAVVSDGGLAYLSGVALGETLDVAWDSAKQCFAEVPKTLPPTTQWVLPCKSIH</sequence>
<evidence type="ECO:0000256" key="4">
    <source>
        <dbReference type="ARBA" id="ARBA00022452"/>
    </source>
</evidence>
<dbReference type="InterPro" id="IPR043142">
    <property type="entry name" value="PapC-like_C_sf"/>
</dbReference>
<dbReference type="PANTHER" id="PTHR30451:SF10">
    <property type="entry name" value="OUTER MEMBRANE USHER PROTEIN YFCU-RELATED"/>
    <property type="match status" value="1"/>
</dbReference>
<name>A0A068Z4P0_9GAMM</name>
<dbReference type="Gene3D" id="2.60.40.3110">
    <property type="match status" value="1"/>
</dbReference>
<dbReference type="GO" id="GO:0009279">
    <property type="term" value="C:cell outer membrane"/>
    <property type="evidence" value="ECO:0007669"/>
    <property type="project" value="UniProtKB-SubCell"/>
</dbReference>
<dbReference type="SUPFAM" id="SSF141729">
    <property type="entry name" value="FimD N-terminal domain-like"/>
    <property type="match status" value="1"/>
</dbReference>
<organism evidence="11 12">
    <name type="scientific">Serratia symbiotica</name>
    <dbReference type="NCBI Taxonomy" id="138074"/>
    <lineage>
        <taxon>Bacteria</taxon>
        <taxon>Pseudomonadati</taxon>
        <taxon>Pseudomonadota</taxon>
        <taxon>Gammaproteobacteria</taxon>
        <taxon>Enterobacterales</taxon>
        <taxon>Yersiniaceae</taxon>
        <taxon>Serratia</taxon>
    </lineage>
</organism>
<evidence type="ECO:0000259" key="10">
    <source>
        <dbReference type="Pfam" id="PF13954"/>
    </source>
</evidence>
<dbReference type="PANTHER" id="PTHR30451">
    <property type="entry name" value="OUTER MEMBRANE USHER PROTEIN"/>
    <property type="match status" value="1"/>
</dbReference>
<dbReference type="Pfam" id="PF13954">
    <property type="entry name" value="PapC_N"/>
    <property type="match status" value="1"/>
</dbReference>
<dbReference type="AlphaFoldDB" id="A0A068Z4P0"/>
<dbReference type="GO" id="GO:0015473">
    <property type="term" value="F:fimbrial usher porin activity"/>
    <property type="evidence" value="ECO:0007669"/>
    <property type="project" value="InterPro"/>
</dbReference>
<keyword evidence="4" id="KW-1134">Transmembrane beta strand</keyword>
<dbReference type="GeneID" id="93735925"/>
<keyword evidence="6" id="KW-0732">Signal</keyword>
<keyword evidence="7" id="KW-0472">Membrane</keyword>
<dbReference type="EMBL" id="CP050855">
    <property type="protein sequence ID" value="QLH62463.1"/>
    <property type="molecule type" value="Genomic_DNA"/>
</dbReference>